<keyword evidence="2" id="KW-1133">Transmembrane helix</keyword>
<evidence type="ECO:0000256" key="2">
    <source>
        <dbReference type="SAM" id="Phobius"/>
    </source>
</evidence>
<reference evidence="3 4" key="1">
    <citation type="journal article" date="2016" name="Nat. Commun.">
        <title>Thousands of microbial genomes shed light on interconnected biogeochemical processes in an aquifer system.</title>
        <authorList>
            <person name="Anantharaman K."/>
            <person name="Brown C.T."/>
            <person name="Hug L.A."/>
            <person name="Sharon I."/>
            <person name="Castelle C.J."/>
            <person name="Probst A.J."/>
            <person name="Thomas B.C."/>
            <person name="Singh A."/>
            <person name="Wilkins M.J."/>
            <person name="Karaoz U."/>
            <person name="Brodie E.L."/>
            <person name="Williams K.H."/>
            <person name="Hubbard S.S."/>
            <person name="Banfield J.F."/>
        </authorList>
    </citation>
    <scope>NUCLEOTIDE SEQUENCE [LARGE SCALE GENOMIC DNA]</scope>
</reference>
<evidence type="ECO:0000256" key="1">
    <source>
        <dbReference type="SAM" id="MobiDB-lite"/>
    </source>
</evidence>
<protein>
    <submittedName>
        <fullName evidence="3">Uncharacterized protein</fullName>
    </submittedName>
</protein>
<organism evidence="3 4">
    <name type="scientific">Candidatus Taylorbacteria bacterium RIFCSPHIGHO2_01_FULL_46_22b</name>
    <dbReference type="NCBI Taxonomy" id="1802301"/>
    <lineage>
        <taxon>Bacteria</taxon>
        <taxon>Candidatus Tayloriibacteriota</taxon>
    </lineage>
</organism>
<feature type="region of interest" description="Disordered" evidence="1">
    <location>
        <begin position="203"/>
        <end position="259"/>
    </location>
</feature>
<evidence type="ECO:0000313" key="3">
    <source>
        <dbReference type="EMBL" id="OHA18580.1"/>
    </source>
</evidence>
<feature type="compositionally biased region" description="Basic and acidic residues" evidence="1">
    <location>
        <begin position="171"/>
        <end position="191"/>
    </location>
</feature>
<keyword evidence="2" id="KW-0472">Membrane</keyword>
<accession>A0A1G2M3V5</accession>
<gene>
    <name evidence="3" type="ORF">A2664_02995</name>
</gene>
<proteinExistence type="predicted"/>
<dbReference type="Proteomes" id="UP000178873">
    <property type="component" value="Unassembled WGS sequence"/>
</dbReference>
<feature type="compositionally biased region" description="Basic and acidic residues" evidence="1">
    <location>
        <begin position="209"/>
        <end position="238"/>
    </location>
</feature>
<dbReference type="AlphaFoldDB" id="A0A1G2M3V5"/>
<comment type="caution">
    <text evidence="3">The sequence shown here is derived from an EMBL/GenBank/DDBJ whole genome shotgun (WGS) entry which is preliminary data.</text>
</comment>
<feature type="region of interest" description="Disordered" evidence="1">
    <location>
        <begin position="161"/>
        <end position="191"/>
    </location>
</feature>
<feature type="transmembrane region" description="Helical" evidence="2">
    <location>
        <begin position="12"/>
        <end position="29"/>
    </location>
</feature>
<dbReference type="EMBL" id="MHRF01000004">
    <property type="protein sequence ID" value="OHA18580.1"/>
    <property type="molecule type" value="Genomic_DNA"/>
</dbReference>
<sequence>MVQEDNVMWKALKVIFFIALAIATVISLSLAITNWQMGIVFGTGIALAYFSTQEHYKMMIEKENERLHHEHEERKAQRIFRSGILAKGKQTARCILEKRNVSGVLSEIVSKKWHPLEKIGVYHFLIEIGVIPKEQQIEKGRVNEYFGFVFPQEAKKVEQNEKVYKGGMTESESRELARRNTERLHSPESRARVKEYLEMTDKMSTYDPELTKEKMQLEKPSPSERRELLKKDGERVNEAGRNPSPEARQAIQDWLDMSE</sequence>
<evidence type="ECO:0000313" key="4">
    <source>
        <dbReference type="Proteomes" id="UP000178873"/>
    </source>
</evidence>
<keyword evidence="2" id="KW-0812">Transmembrane</keyword>
<name>A0A1G2M3V5_9BACT</name>
<dbReference type="STRING" id="1802301.A2664_02995"/>